<sequence>MSSLVKIFHSPKEVFQRVDEKPNWVLPFLTVILVTFIITAVLLPTVIQPAAAKGVQSKYSDEALERAMKWVSGPRFYTMSLVSVLISTPIQMLAQAGILSLFVLLLHGEVKFPKVLAVTSYSALISVLGGIVKGGIMLAMKTVEVYTNLSLFLPFVEKDTFLYRLLSKVDFFTIWSLVVFGLGLSIVGRIEKNKSYILIFSLWIALILVGSFLGGLGARFSGGR</sequence>
<evidence type="ECO:0000313" key="8">
    <source>
        <dbReference type="Proteomes" id="UP000315525"/>
    </source>
</evidence>
<feature type="transmembrane region" description="Helical" evidence="5">
    <location>
        <begin position="196"/>
        <end position="218"/>
    </location>
</feature>
<protein>
    <submittedName>
        <fullName evidence="7">YIP1 family protein</fullName>
    </submittedName>
</protein>
<keyword evidence="3 5" id="KW-1133">Transmembrane helix</keyword>
<dbReference type="GO" id="GO:0016020">
    <property type="term" value="C:membrane"/>
    <property type="evidence" value="ECO:0007669"/>
    <property type="project" value="UniProtKB-SubCell"/>
</dbReference>
<dbReference type="InterPro" id="IPR006977">
    <property type="entry name" value="Yip1_dom"/>
</dbReference>
<evidence type="ECO:0000256" key="1">
    <source>
        <dbReference type="ARBA" id="ARBA00004141"/>
    </source>
</evidence>
<comment type="subcellular location">
    <subcellularLocation>
        <location evidence="1">Membrane</location>
        <topology evidence="1">Multi-pass membrane protein</topology>
    </subcellularLocation>
</comment>
<proteinExistence type="predicted"/>
<keyword evidence="4 5" id="KW-0472">Membrane</keyword>
<feature type="transmembrane region" description="Helical" evidence="5">
    <location>
        <begin position="76"/>
        <end position="106"/>
    </location>
</feature>
<evidence type="ECO:0000256" key="2">
    <source>
        <dbReference type="ARBA" id="ARBA00022692"/>
    </source>
</evidence>
<name>A0A523UYK0_UNCT6</name>
<evidence type="ECO:0000256" key="3">
    <source>
        <dbReference type="ARBA" id="ARBA00022989"/>
    </source>
</evidence>
<reference evidence="7 8" key="1">
    <citation type="submission" date="2019-03" db="EMBL/GenBank/DDBJ databases">
        <title>Metabolic potential of uncultured bacteria and archaea associated with petroleum seepage in deep-sea sediments.</title>
        <authorList>
            <person name="Dong X."/>
            <person name="Hubert C."/>
        </authorList>
    </citation>
    <scope>NUCLEOTIDE SEQUENCE [LARGE SCALE GENOMIC DNA]</scope>
    <source>
        <strain evidence="7">E44_bin18</strain>
    </source>
</reference>
<feature type="transmembrane region" description="Helical" evidence="5">
    <location>
        <begin position="112"/>
        <end position="132"/>
    </location>
</feature>
<dbReference type="AlphaFoldDB" id="A0A523UYK0"/>
<gene>
    <name evidence="7" type="ORF">E3J62_00940</name>
</gene>
<evidence type="ECO:0000313" key="7">
    <source>
        <dbReference type="EMBL" id="TET47602.1"/>
    </source>
</evidence>
<keyword evidence="2 5" id="KW-0812">Transmembrane</keyword>
<evidence type="ECO:0000256" key="5">
    <source>
        <dbReference type="SAM" id="Phobius"/>
    </source>
</evidence>
<organism evidence="7 8">
    <name type="scientific">candidate division TA06 bacterium</name>
    <dbReference type="NCBI Taxonomy" id="2250710"/>
    <lineage>
        <taxon>Bacteria</taxon>
        <taxon>Bacteria division TA06</taxon>
    </lineage>
</organism>
<dbReference type="Pfam" id="PF04893">
    <property type="entry name" value="Yip1"/>
    <property type="match status" value="1"/>
</dbReference>
<feature type="domain" description="Yip1" evidence="6">
    <location>
        <begin position="6"/>
        <end position="210"/>
    </location>
</feature>
<evidence type="ECO:0000259" key="6">
    <source>
        <dbReference type="Pfam" id="PF04893"/>
    </source>
</evidence>
<feature type="transmembrane region" description="Helical" evidence="5">
    <location>
        <begin position="171"/>
        <end position="190"/>
    </location>
</feature>
<feature type="transmembrane region" description="Helical" evidence="5">
    <location>
        <begin position="24"/>
        <end position="47"/>
    </location>
</feature>
<evidence type="ECO:0000256" key="4">
    <source>
        <dbReference type="ARBA" id="ARBA00023136"/>
    </source>
</evidence>
<dbReference type="Proteomes" id="UP000315525">
    <property type="component" value="Unassembled WGS sequence"/>
</dbReference>
<dbReference type="EMBL" id="SOJN01000013">
    <property type="protein sequence ID" value="TET47602.1"/>
    <property type="molecule type" value="Genomic_DNA"/>
</dbReference>
<comment type="caution">
    <text evidence="7">The sequence shown here is derived from an EMBL/GenBank/DDBJ whole genome shotgun (WGS) entry which is preliminary data.</text>
</comment>
<accession>A0A523UYK0</accession>